<sequence length="96" mass="10954">MLQHKLLAFAIHYDYMGIFGVLVLGVIGLPIPDEVLMTFAGYLIWKGQLHYLPTVLTSILGSFLGMSTYIFRFVKLILRILYPKAKEAQRWVPSIP</sequence>
<accession>A0ABV5WJQ7</accession>
<dbReference type="RefSeq" id="WP_379951149.1">
    <property type="nucleotide sequence ID" value="NZ_JBHMAF010000174.1"/>
</dbReference>
<name>A0ABV5WJQ7_9BACI</name>
<feature type="transmembrane region" description="Helical" evidence="1">
    <location>
        <begin position="51"/>
        <end position="71"/>
    </location>
</feature>
<evidence type="ECO:0000313" key="2">
    <source>
        <dbReference type="EMBL" id="MFB9760874.1"/>
    </source>
</evidence>
<keyword evidence="1" id="KW-0472">Membrane</keyword>
<organism evidence="2 3">
    <name type="scientific">Ectobacillus funiculus</name>
    <dbReference type="NCBI Taxonomy" id="137993"/>
    <lineage>
        <taxon>Bacteria</taxon>
        <taxon>Bacillati</taxon>
        <taxon>Bacillota</taxon>
        <taxon>Bacilli</taxon>
        <taxon>Bacillales</taxon>
        <taxon>Bacillaceae</taxon>
        <taxon>Ectobacillus</taxon>
    </lineage>
</organism>
<comment type="caution">
    <text evidence="2">The sequence shown here is derived from an EMBL/GenBank/DDBJ whole genome shotgun (WGS) entry which is preliminary data.</text>
</comment>
<feature type="transmembrane region" description="Helical" evidence="1">
    <location>
        <begin position="12"/>
        <end position="31"/>
    </location>
</feature>
<evidence type="ECO:0000256" key="1">
    <source>
        <dbReference type="SAM" id="Phobius"/>
    </source>
</evidence>
<protein>
    <submittedName>
        <fullName evidence="2">DedA family protein</fullName>
    </submittedName>
</protein>
<gene>
    <name evidence="2" type="ORF">ACFFMS_21615</name>
</gene>
<keyword evidence="1" id="KW-1133">Transmembrane helix</keyword>
<proteinExistence type="predicted"/>
<reference evidence="2 3" key="1">
    <citation type="submission" date="2024-09" db="EMBL/GenBank/DDBJ databases">
        <authorList>
            <person name="Sun Q."/>
            <person name="Mori K."/>
        </authorList>
    </citation>
    <scope>NUCLEOTIDE SEQUENCE [LARGE SCALE GENOMIC DNA]</scope>
    <source>
        <strain evidence="2 3">JCM 11201</strain>
    </source>
</reference>
<dbReference type="EMBL" id="JBHMAF010000174">
    <property type="protein sequence ID" value="MFB9760874.1"/>
    <property type="molecule type" value="Genomic_DNA"/>
</dbReference>
<keyword evidence="3" id="KW-1185">Reference proteome</keyword>
<keyword evidence="1" id="KW-0812">Transmembrane</keyword>
<evidence type="ECO:0000313" key="3">
    <source>
        <dbReference type="Proteomes" id="UP001589609"/>
    </source>
</evidence>
<dbReference type="Proteomes" id="UP001589609">
    <property type="component" value="Unassembled WGS sequence"/>
</dbReference>